<evidence type="ECO:0000259" key="7">
    <source>
        <dbReference type="Pfam" id="PF20684"/>
    </source>
</evidence>
<evidence type="ECO:0000313" key="8">
    <source>
        <dbReference type="EMBL" id="KAK3356411.1"/>
    </source>
</evidence>
<keyword evidence="2 6" id="KW-0812">Transmembrane</keyword>
<feature type="transmembrane region" description="Helical" evidence="6">
    <location>
        <begin position="93"/>
        <end position="111"/>
    </location>
</feature>
<comment type="subcellular location">
    <subcellularLocation>
        <location evidence="1">Membrane</location>
        <topology evidence="1">Multi-pass membrane protein</topology>
    </subcellularLocation>
</comment>
<comment type="caution">
    <text evidence="8">The sequence shown here is derived from an EMBL/GenBank/DDBJ whole genome shotgun (WGS) entry which is preliminary data.</text>
</comment>
<feature type="transmembrane region" description="Helical" evidence="6">
    <location>
        <begin position="45"/>
        <end position="65"/>
    </location>
</feature>
<evidence type="ECO:0000256" key="5">
    <source>
        <dbReference type="ARBA" id="ARBA00038359"/>
    </source>
</evidence>
<evidence type="ECO:0000256" key="1">
    <source>
        <dbReference type="ARBA" id="ARBA00004141"/>
    </source>
</evidence>
<accession>A0AAJ0MF72</accession>
<evidence type="ECO:0000256" key="4">
    <source>
        <dbReference type="ARBA" id="ARBA00023136"/>
    </source>
</evidence>
<dbReference type="GO" id="GO:0016020">
    <property type="term" value="C:membrane"/>
    <property type="evidence" value="ECO:0007669"/>
    <property type="project" value="UniProtKB-SubCell"/>
</dbReference>
<reference evidence="8" key="2">
    <citation type="submission" date="2023-06" db="EMBL/GenBank/DDBJ databases">
        <authorList>
            <consortium name="Lawrence Berkeley National Laboratory"/>
            <person name="Haridas S."/>
            <person name="Hensen N."/>
            <person name="Bonometti L."/>
            <person name="Westerberg I."/>
            <person name="Brannstrom I.O."/>
            <person name="Guillou S."/>
            <person name="Cros-Aarteil S."/>
            <person name="Calhoun S."/>
            <person name="Kuo A."/>
            <person name="Mondo S."/>
            <person name="Pangilinan J."/>
            <person name="Riley R."/>
            <person name="Labutti K."/>
            <person name="Andreopoulos B."/>
            <person name="Lipzen A."/>
            <person name="Chen C."/>
            <person name="Yanf M."/>
            <person name="Daum C."/>
            <person name="Ng V."/>
            <person name="Clum A."/>
            <person name="Steindorff A."/>
            <person name="Ohm R."/>
            <person name="Martin F."/>
            <person name="Silar P."/>
            <person name="Natvig D."/>
            <person name="Lalanne C."/>
            <person name="Gautier V."/>
            <person name="Ament-Velasquez S.L."/>
            <person name="Kruys A."/>
            <person name="Hutchinson M.I."/>
            <person name="Powell A.J."/>
            <person name="Barry K."/>
            <person name="Miller A.N."/>
            <person name="Grigoriev I.V."/>
            <person name="Debuchy R."/>
            <person name="Gladieux P."/>
            <person name="Thoren M.H."/>
            <person name="Johannesson H."/>
        </authorList>
    </citation>
    <scope>NUCLEOTIDE SEQUENCE</scope>
    <source>
        <strain evidence="8">CBS 955.72</strain>
    </source>
</reference>
<keyword evidence="3 6" id="KW-1133">Transmembrane helix</keyword>
<dbReference type="AlphaFoldDB" id="A0AAJ0MF72"/>
<dbReference type="Pfam" id="PF20684">
    <property type="entry name" value="Fung_rhodopsin"/>
    <property type="match status" value="1"/>
</dbReference>
<evidence type="ECO:0000256" key="6">
    <source>
        <dbReference type="SAM" id="Phobius"/>
    </source>
</evidence>
<evidence type="ECO:0000313" key="9">
    <source>
        <dbReference type="Proteomes" id="UP001275084"/>
    </source>
</evidence>
<evidence type="ECO:0000256" key="2">
    <source>
        <dbReference type="ARBA" id="ARBA00022692"/>
    </source>
</evidence>
<keyword evidence="9" id="KW-1185">Reference proteome</keyword>
<dbReference type="EMBL" id="JAUIQD010000003">
    <property type="protein sequence ID" value="KAK3356411.1"/>
    <property type="molecule type" value="Genomic_DNA"/>
</dbReference>
<sequence length="211" mass="23733">MQSESESRASTIYGFIGAFVPLAFIAIVLRLYTRFRFAKIGADDIAITIGFILYIGLMIATLYAVKFGLGLHIQSVPPETGVQMQKCGFSSQVLYPSSLGAVKLAIILFLLRVVPVDHAWRRPLYTLAGWVVVSESAFTIALFLQCRPLNFYWDKTVEGTCFDQPKFYYVDAALNMTTDIIILSLPWFIFRSKSLPIVLRKQMHDTNSAKT</sequence>
<keyword evidence="4 6" id="KW-0472">Membrane</keyword>
<dbReference type="InterPro" id="IPR049326">
    <property type="entry name" value="Rhodopsin_dom_fungi"/>
</dbReference>
<dbReference type="InterPro" id="IPR052337">
    <property type="entry name" value="SAT4-like"/>
</dbReference>
<feature type="transmembrane region" description="Helical" evidence="6">
    <location>
        <begin position="172"/>
        <end position="190"/>
    </location>
</feature>
<dbReference type="Proteomes" id="UP001275084">
    <property type="component" value="Unassembled WGS sequence"/>
</dbReference>
<protein>
    <recommendedName>
        <fullName evidence="7">Rhodopsin domain-containing protein</fullName>
    </recommendedName>
</protein>
<dbReference type="PANTHER" id="PTHR33048:SF47">
    <property type="entry name" value="INTEGRAL MEMBRANE PROTEIN-RELATED"/>
    <property type="match status" value="1"/>
</dbReference>
<dbReference type="PANTHER" id="PTHR33048">
    <property type="entry name" value="PTH11-LIKE INTEGRAL MEMBRANE PROTEIN (AFU_ORTHOLOGUE AFUA_5G11245)"/>
    <property type="match status" value="1"/>
</dbReference>
<feature type="transmembrane region" description="Helical" evidence="6">
    <location>
        <begin position="12"/>
        <end position="33"/>
    </location>
</feature>
<gene>
    <name evidence="8" type="ORF">B0T25DRAFT_452048</name>
</gene>
<evidence type="ECO:0000256" key="3">
    <source>
        <dbReference type="ARBA" id="ARBA00022989"/>
    </source>
</evidence>
<feature type="domain" description="Rhodopsin" evidence="7">
    <location>
        <begin position="29"/>
        <end position="194"/>
    </location>
</feature>
<proteinExistence type="inferred from homology"/>
<reference evidence="8" key="1">
    <citation type="journal article" date="2023" name="Mol. Phylogenet. Evol.">
        <title>Genome-scale phylogeny and comparative genomics of the fungal order Sordariales.</title>
        <authorList>
            <person name="Hensen N."/>
            <person name="Bonometti L."/>
            <person name="Westerberg I."/>
            <person name="Brannstrom I.O."/>
            <person name="Guillou S."/>
            <person name="Cros-Aarteil S."/>
            <person name="Calhoun S."/>
            <person name="Haridas S."/>
            <person name="Kuo A."/>
            <person name="Mondo S."/>
            <person name="Pangilinan J."/>
            <person name="Riley R."/>
            <person name="LaButti K."/>
            <person name="Andreopoulos B."/>
            <person name="Lipzen A."/>
            <person name="Chen C."/>
            <person name="Yan M."/>
            <person name="Daum C."/>
            <person name="Ng V."/>
            <person name="Clum A."/>
            <person name="Steindorff A."/>
            <person name="Ohm R.A."/>
            <person name="Martin F."/>
            <person name="Silar P."/>
            <person name="Natvig D.O."/>
            <person name="Lalanne C."/>
            <person name="Gautier V."/>
            <person name="Ament-Velasquez S.L."/>
            <person name="Kruys A."/>
            <person name="Hutchinson M.I."/>
            <person name="Powell A.J."/>
            <person name="Barry K."/>
            <person name="Miller A.N."/>
            <person name="Grigoriev I.V."/>
            <person name="Debuchy R."/>
            <person name="Gladieux P."/>
            <person name="Hiltunen Thoren M."/>
            <person name="Johannesson H."/>
        </authorList>
    </citation>
    <scope>NUCLEOTIDE SEQUENCE</scope>
    <source>
        <strain evidence="8">CBS 955.72</strain>
    </source>
</reference>
<comment type="similarity">
    <text evidence="5">Belongs to the SAT4 family.</text>
</comment>
<organism evidence="8 9">
    <name type="scientific">Lasiosphaeria hispida</name>
    <dbReference type="NCBI Taxonomy" id="260671"/>
    <lineage>
        <taxon>Eukaryota</taxon>
        <taxon>Fungi</taxon>
        <taxon>Dikarya</taxon>
        <taxon>Ascomycota</taxon>
        <taxon>Pezizomycotina</taxon>
        <taxon>Sordariomycetes</taxon>
        <taxon>Sordariomycetidae</taxon>
        <taxon>Sordariales</taxon>
        <taxon>Lasiosphaeriaceae</taxon>
        <taxon>Lasiosphaeria</taxon>
    </lineage>
</organism>
<name>A0AAJ0MF72_9PEZI</name>
<feature type="transmembrane region" description="Helical" evidence="6">
    <location>
        <begin position="123"/>
        <end position="144"/>
    </location>
</feature>